<sequence length="404" mass="45653">MLISCFPASSLFSFIKFRTTLAEELEDIHHETGRVHQSLTETRLRQRQWTKLFFIYAILAYAAINLVYYAYFLPSDYLPRLYSVAFSVLMAGLIYGLHWVVCWYFRTSIQAKEERIQLFKERKRELLDMVKEREPYNVAQELLRRFDGDNISSTTPAARSASVDKGDVRQRVTVSKPNTQTPNQGQSAQQQSSQIPVTVQQQSPSIPTSGNVTPGKLPRAILPPQRTVWGMLLDTIVGDGPSKRYALVCKNCYSHNGMALEEEFEYLPFRCAYCNCFNPAKKQKPVFHGDISAHDEPQQVVNPSNISAQQRQSSTTADNSVQQMDVSHSESDSDDTALKPRRSIRVPEVSSSVAHSNNNNDNNNIQKHNSRSSSRENIQRPMLSSSDESLSGSGGTNYIATERK</sequence>
<dbReference type="Proteomes" id="UP000663829">
    <property type="component" value="Unassembled WGS sequence"/>
</dbReference>
<dbReference type="EMBL" id="CAJOBA010000840">
    <property type="protein sequence ID" value="CAF3560089.1"/>
    <property type="molecule type" value="Genomic_DNA"/>
</dbReference>
<feature type="compositionally biased region" description="Polar residues" evidence="3">
    <location>
        <begin position="304"/>
        <end position="326"/>
    </location>
</feature>
<comment type="function">
    <text evidence="2">Plays a role in determining ER morphology.</text>
</comment>
<keyword evidence="9" id="KW-1185">Reference proteome</keyword>
<dbReference type="InterPro" id="IPR019273">
    <property type="entry name" value="Lunapark_Znf"/>
</dbReference>
<dbReference type="Proteomes" id="UP000682733">
    <property type="component" value="Unassembled WGS sequence"/>
</dbReference>
<evidence type="ECO:0000313" key="8">
    <source>
        <dbReference type="EMBL" id="CAF3560089.1"/>
    </source>
</evidence>
<feature type="transmembrane region" description="Helical" evidence="2">
    <location>
        <begin position="53"/>
        <end position="72"/>
    </location>
</feature>
<feature type="compositionally biased region" description="Low complexity" evidence="3">
    <location>
        <begin position="184"/>
        <end position="194"/>
    </location>
</feature>
<keyword evidence="2" id="KW-0479">Metal-binding</keyword>
<evidence type="ECO:0000259" key="4">
    <source>
        <dbReference type="Pfam" id="PF10058"/>
    </source>
</evidence>
<feature type="domain" description="Lunapark zinc ribbon" evidence="4">
    <location>
        <begin position="232"/>
        <end position="278"/>
    </location>
</feature>
<evidence type="ECO:0000313" key="6">
    <source>
        <dbReference type="EMBL" id="CAF0778697.1"/>
    </source>
</evidence>
<name>A0A813NRZ6_9BILA</name>
<feature type="region of interest" description="Disordered" evidence="3">
    <location>
        <begin position="175"/>
        <end position="218"/>
    </location>
</feature>
<dbReference type="GO" id="GO:0098826">
    <property type="term" value="C:endoplasmic reticulum tubular network membrane"/>
    <property type="evidence" value="ECO:0007669"/>
    <property type="project" value="UniProtKB-UniRule"/>
</dbReference>
<dbReference type="GO" id="GO:0008270">
    <property type="term" value="F:zinc ion binding"/>
    <property type="evidence" value="ECO:0007669"/>
    <property type="project" value="UniProtKB-KW"/>
</dbReference>
<organism evidence="5 9">
    <name type="scientific">Didymodactylos carnosus</name>
    <dbReference type="NCBI Taxonomy" id="1234261"/>
    <lineage>
        <taxon>Eukaryota</taxon>
        <taxon>Metazoa</taxon>
        <taxon>Spiralia</taxon>
        <taxon>Gnathifera</taxon>
        <taxon>Rotifera</taxon>
        <taxon>Eurotatoria</taxon>
        <taxon>Bdelloidea</taxon>
        <taxon>Philodinida</taxon>
        <taxon>Philodinidae</taxon>
        <taxon>Didymodactylos</taxon>
    </lineage>
</organism>
<evidence type="ECO:0000313" key="5">
    <source>
        <dbReference type="EMBL" id="CAF0739612.1"/>
    </source>
</evidence>
<comment type="domain">
    <text evidence="2">The C4-type zinc finger motif is necessary both for its ER three-way tubular junction localization and formation.</text>
</comment>
<dbReference type="Proteomes" id="UP000681722">
    <property type="component" value="Unassembled WGS sequence"/>
</dbReference>
<protein>
    <recommendedName>
        <fullName evidence="2">Endoplasmic reticulum junction formation protein lunapark</fullName>
    </recommendedName>
</protein>
<dbReference type="EMBL" id="CAJNOQ010000013">
    <property type="protein sequence ID" value="CAF0739612.1"/>
    <property type="molecule type" value="Genomic_DNA"/>
</dbReference>
<dbReference type="OrthoDB" id="3169036at2759"/>
<dbReference type="PANTHER" id="PTHR22166">
    <property type="entry name" value="ENDOPLASMIC RETICULUM JUNCTION FORMATION PROTEIN LUNAPARK"/>
    <property type="match status" value="1"/>
</dbReference>
<dbReference type="GO" id="GO:0071788">
    <property type="term" value="P:endoplasmic reticulum tubular network maintenance"/>
    <property type="evidence" value="ECO:0007669"/>
    <property type="project" value="UniProtKB-UniRule"/>
</dbReference>
<comment type="subcellular location">
    <subcellularLocation>
        <location evidence="2">Endoplasmic reticulum membrane</location>
        <topology evidence="2">Multi-pass membrane protein</topology>
    </subcellularLocation>
</comment>
<keyword evidence="2" id="KW-1133">Transmembrane helix</keyword>
<dbReference type="Proteomes" id="UP000677228">
    <property type="component" value="Unassembled WGS sequence"/>
</dbReference>
<evidence type="ECO:0000256" key="3">
    <source>
        <dbReference type="SAM" id="MobiDB-lite"/>
    </source>
</evidence>
<evidence type="ECO:0000256" key="1">
    <source>
        <dbReference type="ARBA" id="ARBA00009940"/>
    </source>
</evidence>
<feature type="transmembrane region" description="Helical" evidence="2">
    <location>
        <begin position="84"/>
        <end position="105"/>
    </location>
</feature>
<feature type="compositionally biased region" description="Polar residues" evidence="3">
    <location>
        <begin position="195"/>
        <end position="212"/>
    </location>
</feature>
<proteinExistence type="inferred from homology"/>
<evidence type="ECO:0000256" key="2">
    <source>
        <dbReference type="RuleBase" id="RU367073"/>
    </source>
</evidence>
<dbReference type="InterPro" id="IPR040115">
    <property type="entry name" value="Lnp"/>
</dbReference>
<dbReference type="EMBL" id="CAJOBC010000013">
    <property type="protein sequence ID" value="CAF3517765.1"/>
    <property type="molecule type" value="Genomic_DNA"/>
</dbReference>
<reference evidence="5" key="1">
    <citation type="submission" date="2021-02" db="EMBL/GenBank/DDBJ databases">
        <authorList>
            <person name="Nowell W R."/>
        </authorList>
    </citation>
    <scope>NUCLEOTIDE SEQUENCE</scope>
</reference>
<comment type="similarity">
    <text evidence="1 2">Belongs to the lunapark family.</text>
</comment>
<gene>
    <name evidence="5" type="ORF">GPM918_LOCUS183</name>
    <name evidence="6" type="ORF">OVA965_LOCUS3485</name>
    <name evidence="7" type="ORF">SRO942_LOCUS184</name>
    <name evidence="8" type="ORF">TMI583_LOCUS3484</name>
</gene>
<keyword evidence="2" id="KW-0862">Zinc</keyword>
<keyword evidence="2" id="KW-0256">Endoplasmic reticulum</keyword>
<accession>A0A813NRZ6</accession>
<comment type="caution">
    <text evidence="5">The sequence shown here is derived from an EMBL/GenBank/DDBJ whole genome shotgun (WGS) entry which is preliminary data.</text>
</comment>
<feature type="region of interest" description="Disordered" evidence="3">
    <location>
        <begin position="304"/>
        <end position="404"/>
    </location>
</feature>
<keyword evidence="2" id="KW-0472">Membrane</keyword>
<evidence type="ECO:0000313" key="7">
    <source>
        <dbReference type="EMBL" id="CAF3517765.1"/>
    </source>
</evidence>
<dbReference type="Pfam" id="PF10058">
    <property type="entry name" value="Zn_ribbon_10"/>
    <property type="match status" value="1"/>
</dbReference>
<dbReference type="PANTHER" id="PTHR22166:SF12">
    <property type="entry name" value="ENDOPLASMIC RETICULUM JUNCTION FORMATION PROTEIN LUNAPARK"/>
    <property type="match status" value="1"/>
</dbReference>
<evidence type="ECO:0000313" key="9">
    <source>
        <dbReference type="Proteomes" id="UP000663829"/>
    </source>
</evidence>
<keyword evidence="2" id="KW-0863">Zinc-finger</keyword>
<dbReference type="GO" id="GO:1903373">
    <property type="term" value="P:positive regulation of endoplasmic reticulum tubular network organization"/>
    <property type="evidence" value="ECO:0007669"/>
    <property type="project" value="UniProtKB-UniRule"/>
</dbReference>
<keyword evidence="2" id="KW-0812">Transmembrane</keyword>
<dbReference type="AlphaFoldDB" id="A0A813NRZ6"/>
<dbReference type="EMBL" id="CAJNOK010000840">
    <property type="protein sequence ID" value="CAF0778697.1"/>
    <property type="molecule type" value="Genomic_DNA"/>
</dbReference>